<reference evidence="1 2" key="1">
    <citation type="journal article" date="2006" name="Int. J. Syst. Evol. Microbiol.">
        <title>Chryseobacterium piscium sp. nov., isolated from fish of the South Atlantic Ocean off South Africa.</title>
        <authorList>
            <person name="de Beer H."/>
            <person name="Hugo C.J."/>
            <person name="Jooste P.J."/>
            <person name="Vancanneyt M."/>
            <person name="Coenye T."/>
            <person name="Vandamme P."/>
        </authorList>
    </citation>
    <scope>NUCLEOTIDE SEQUENCE [LARGE SCALE GENOMIC DNA]</scope>
    <source>
        <strain evidence="1 2">CCUG 51923</strain>
    </source>
</reference>
<keyword evidence="2" id="KW-1185">Reference proteome</keyword>
<dbReference type="EMBL" id="QNVS01000003">
    <property type="protein sequence ID" value="REC56977.1"/>
    <property type="molecule type" value="Genomic_DNA"/>
</dbReference>
<comment type="caution">
    <text evidence="1">The sequence shown here is derived from an EMBL/GenBank/DDBJ whole genome shotgun (WGS) entry which is preliminary data.</text>
</comment>
<sequence length="87" mass="10073">MKTVKVKMTRKVTYEAVLKVSDEDFELIKDIDNEDVEMYDRSTIKDVGNGIKTISTNKVYEILDDLDDPTFEIDKEETMFDVFVTPA</sequence>
<dbReference type="RefSeq" id="WP_115948876.1">
    <property type="nucleotide sequence ID" value="NZ_QNVS01000003.1"/>
</dbReference>
<dbReference type="Proteomes" id="UP000256512">
    <property type="component" value="Unassembled WGS sequence"/>
</dbReference>
<organism evidence="1 2">
    <name type="scientific">Chryseobacterium piscium</name>
    <dbReference type="NCBI Taxonomy" id="333702"/>
    <lineage>
        <taxon>Bacteria</taxon>
        <taxon>Pseudomonadati</taxon>
        <taxon>Bacteroidota</taxon>
        <taxon>Flavobacteriia</taxon>
        <taxon>Flavobacteriales</taxon>
        <taxon>Weeksellaceae</taxon>
        <taxon>Chryseobacterium group</taxon>
        <taxon>Chryseobacterium</taxon>
    </lineage>
</organism>
<evidence type="ECO:0000313" key="2">
    <source>
        <dbReference type="Proteomes" id="UP000256512"/>
    </source>
</evidence>
<gene>
    <name evidence="1" type="ORF">DRF62_02125</name>
</gene>
<name>A0A3D9BTZ7_9FLAO</name>
<accession>A0A3D9BTZ7</accession>
<evidence type="ECO:0000313" key="1">
    <source>
        <dbReference type="EMBL" id="REC56977.1"/>
    </source>
</evidence>
<protein>
    <submittedName>
        <fullName evidence="1">Uncharacterized protein</fullName>
    </submittedName>
</protein>
<dbReference type="AlphaFoldDB" id="A0A3D9BTZ7"/>
<proteinExistence type="predicted"/>